<dbReference type="Proteomes" id="UP000314294">
    <property type="component" value="Unassembled WGS sequence"/>
</dbReference>
<proteinExistence type="predicted"/>
<name>A0A4Z2J0W7_9TELE</name>
<evidence type="ECO:0000313" key="2">
    <source>
        <dbReference type="Proteomes" id="UP000314294"/>
    </source>
</evidence>
<protein>
    <submittedName>
        <fullName evidence="1">Uncharacterized protein</fullName>
    </submittedName>
</protein>
<dbReference type="AlphaFoldDB" id="A0A4Z2J0W7"/>
<keyword evidence="2" id="KW-1185">Reference proteome</keyword>
<evidence type="ECO:0000313" key="1">
    <source>
        <dbReference type="EMBL" id="TNN83859.1"/>
    </source>
</evidence>
<accession>A0A4Z2J0W7</accession>
<organism evidence="1 2">
    <name type="scientific">Liparis tanakae</name>
    <name type="common">Tanaka's snailfish</name>
    <dbReference type="NCBI Taxonomy" id="230148"/>
    <lineage>
        <taxon>Eukaryota</taxon>
        <taxon>Metazoa</taxon>
        <taxon>Chordata</taxon>
        <taxon>Craniata</taxon>
        <taxon>Vertebrata</taxon>
        <taxon>Euteleostomi</taxon>
        <taxon>Actinopterygii</taxon>
        <taxon>Neopterygii</taxon>
        <taxon>Teleostei</taxon>
        <taxon>Neoteleostei</taxon>
        <taxon>Acanthomorphata</taxon>
        <taxon>Eupercaria</taxon>
        <taxon>Perciformes</taxon>
        <taxon>Cottioidei</taxon>
        <taxon>Cottales</taxon>
        <taxon>Liparidae</taxon>
        <taxon>Liparis</taxon>
    </lineage>
</organism>
<comment type="caution">
    <text evidence="1">The sequence shown here is derived from an EMBL/GenBank/DDBJ whole genome shotgun (WGS) entry which is preliminary data.</text>
</comment>
<sequence>MEAGGADCDAGETRVTFNFSTFSNSNSTSPAPRALVASRLRLQKVDELLLRHAISKLSAGAPLQCISFGGELFNFQESTPDDGGCVAAIEEDGV</sequence>
<reference evidence="1 2" key="1">
    <citation type="submission" date="2019-03" db="EMBL/GenBank/DDBJ databases">
        <title>First draft genome of Liparis tanakae, snailfish: a comprehensive survey of snailfish specific genes.</title>
        <authorList>
            <person name="Kim W."/>
            <person name="Song I."/>
            <person name="Jeong J.-H."/>
            <person name="Kim D."/>
            <person name="Kim S."/>
            <person name="Ryu S."/>
            <person name="Song J.Y."/>
            <person name="Lee S.K."/>
        </authorList>
    </citation>
    <scope>NUCLEOTIDE SEQUENCE [LARGE SCALE GENOMIC DNA]</scope>
    <source>
        <tissue evidence="1">Muscle</tissue>
    </source>
</reference>
<gene>
    <name evidence="1" type="ORF">EYF80_005730</name>
</gene>
<dbReference type="EMBL" id="SRLO01000030">
    <property type="protein sequence ID" value="TNN83859.1"/>
    <property type="molecule type" value="Genomic_DNA"/>
</dbReference>